<dbReference type="Proteomes" id="UP001163603">
    <property type="component" value="Chromosome 11"/>
</dbReference>
<keyword evidence="2" id="KW-1185">Reference proteome</keyword>
<name>A0ACC0XLU7_9ROSI</name>
<evidence type="ECO:0000313" key="2">
    <source>
        <dbReference type="Proteomes" id="UP001163603"/>
    </source>
</evidence>
<dbReference type="EMBL" id="CM047746">
    <property type="protein sequence ID" value="KAJ0020244.1"/>
    <property type="molecule type" value="Genomic_DNA"/>
</dbReference>
<accession>A0ACC0XLU7</accession>
<gene>
    <name evidence="1" type="ORF">Pint_32798</name>
</gene>
<comment type="caution">
    <text evidence="1">The sequence shown here is derived from an EMBL/GenBank/DDBJ whole genome shotgun (WGS) entry which is preliminary data.</text>
</comment>
<protein>
    <submittedName>
        <fullName evidence="1">Uncharacterized protein</fullName>
    </submittedName>
</protein>
<sequence>MARRELSSTLKNLKFMQRATHREEKIKKEEEVKPDGNFIFPGTVKRKCVVIMEGDPHPGAIVGRMSFQSFNPSIDKLNEAASNLQQPEASASCSGNQTVRNSERENGSSQDGAECLKVRLPGEGNIDLKRKQSEVESEQQYSNKSPKTIEAGNQSPPSKHKGSYKQAKRDKVDWSVLRPPKFPSKKSEHNQ</sequence>
<organism evidence="1 2">
    <name type="scientific">Pistacia integerrima</name>
    <dbReference type="NCBI Taxonomy" id="434235"/>
    <lineage>
        <taxon>Eukaryota</taxon>
        <taxon>Viridiplantae</taxon>
        <taxon>Streptophyta</taxon>
        <taxon>Embryophyta</taxon>
        <taxon>Tracheophyta</taxon>
        <taxon>Spermatophyta</taxon>
        <taxon>Magnoliopsida</taxon>
        <taxon>eudicotyledons</taxon>
        <taxon>Gunneridae</taxon>
        <taxon>Pentapetalae</taxon>
        <taxon>rosids</taxon>
        <taxon>malvids</taxon>
        <taxon>Sapindales</taxon>
        <taxon>Anacardiaceae</taxon>
        <taxon>Pistacia</taxon>
    </lineage>
</organism>
<reference evidence="2" key="1">
    <citation type="journal article" date="2023" name="G3 (Bethesda)">
        <title>Genome assembly and association tests identify interacting loci associated with vigor, precocity, and sex in interspecific pistachio rootstocks.</title>
        <authorList>
            <person name="Palmer W."/>
            <person name="Jacygrad E."/>
            <person name="Sagayaradj S."/>
            <person name="Cavanaugh K."/>
            <person name="Han R."/>
            <person name="Bertier L."/>
            <person name="Beede B."/>
            <person name="Kafkas S."/>
            <person name="Golino D."/>
            <person name="Preece J."/>
            <person name="Michelmore R."/>
        </authorList>
    </citation>
    <scope>NUCLEOTIDE SEQUENCE [LARGE SCALE GENOMIC DNA]</scope>
</reference>
<proteinExistence type="predicted"/>
<evidence type="ECO:0000313" key="1">
    <source>
        <dbReference type="EMBL" id="KAJ0020244.1"/>
    </source>
</evidence>